<dbReference type="KEGG" id="pcz:PCL1606_28090"/>
<dbReference type="InterPro" id="IPR036188">
    <property type="entry name" value="FAD/NAD-bd_sf"/>
</dbReference>
<proteinExistence type="predicted"/>
<organism evidence="3 4">
    <name type="scientific">Pseudomonas chlororaphis</name>
    <dbReference type="NCBI Taxonomy" id="587753"/>
    <lineage>
        <taxon>Bacteria</taxon>
        <taxon>Pseudomonadati</taxon>
        <taxon>Pseudomonadota</taxon>
        <taxon>Gammaproteobacteria</taxon>
        <taxon>Pseudomonadales</taxon>
        <taxon>Pseudomonadaceae</taxon>
        <taxon>Pseudomonas</taxon>
    </lineage>
</organism>
<dbReference type="GO" id="GO:0004497">
    <property type="term" value="F:monooxygenase activity"/>
    <property type="evidence" value="ECO:0007669"/>
    <property type="project" value="UniProtKB-KW"/>
</dbReference>
<sequence>MTQKSSANGHDSHHFDVIILGSGMSGTQMGAILAKQQFRVLIIEESSHPRFTIGESSIPETSLMNRIIADRYGIPELDHITSFYSTQRYVASSTGIKRNFGFVFHKPGQEHDPKEFTQCVIPELPWGPESHYYRQDVDAYLLQAAIKYGCTVRQKTSVTEYHADKDGVAVTTAQGERFTGRYMIDCGGPRAPLATKFNLREEPCRFKTHSRSLYTHMLGVKPFDDIFKVKGQRWRWHEGTLHHMFEGGWLWVIPFNNHPRSTNNLVSVGLQLDPRVYPKTDISAQQEFDEFLARFPSIGAQFRDAVPVRDWVKTDRLQFSSTACVGDRYCLMLHANGFIDPLFSRGLENTAVTIHALAARLIKALRDDDFSPERFEYIERLQQKLLDHNDDFVSCCYTAFADFRLWDAFHRLWAVGTILGQFRLVQAHARFRASRDEGDLDHLDNNPPYLGYLCADMEEYYQLFNDAKAEVEAVSAGRKPAGEAAARIHALIDERDFAKPMFGFGYCITGEKPQLNNSKYSLVPAMKLMHWTQTSAPPAVKKYFDYNPMFALLKAYITTRIGLALRNSRPTTTEKR</sequence>
<keyword evidence="2" id="KW-0503">Monooxygenase</keyword>
<dbReference type="Proteomes" id="UP000032748">
    <property type="component" value="Chromosome"/>
</dbReference>
<evidence type="ECO:0000313" key="4">
    <source>
        <dbReference type="Proteomes" id="UP000032748"/>
    </source>
</evidence>
<dbReference type="PATRIC" id="fig|587753.10.peg.2804"/>
<name>A0A0D5XZP0_9PSED</name>
<dbReference type="RefSeq" id="WP_045882843.1">
    <property type="nucleotide sequence ID" value="NZ_CP011110.1"/>
</dbReference>
<dbReference type="SUPFAM" id="SSF51905">
    <property type="entry name" value="FAD/NAD(P)-binding domain"/>
    <property type="match status" value="1"/>
</dbReference>
<gene>
    <name evidence="3" type="ORF">PCL1606_28090</name>
</gene>
<reference evidence="3 4" key="1">
    <citation type="journal article" date="2015" name="Mol. Plant Microbe Interact.">
        <title>Comparative Genomic Analysis of Pseudomonas chlororaphis PCL1606 Reveals New Insight into Antifungal Compounds Involved in Biocontrol.</title>
        <authorList>
            <person name="Calderon C.E."/>
            <person name="Ramos C."/>
            <person name="de Vicente A."/>
            <person name="Cazorla F.M."/>
        </authorList>
    </citation>
    <scope>NUCLEOTIDE SEQUENCE [LARGE SCALE GENOMIC DNA]</scope>
    <source>
        <strain evidence="3 4">PCL1606</strain>
    </source>
</reference>
<dbReference type="AlphaFoldDB" id="A0A0D5XZP0"/>
<dbReference type="InterPro" id="IPR050816">
    <property type="entry name" value="Flavin-dep_Halogenase_NPB"/>
</dbReference>
<evidence type="ECO:0000256" key="1">
    <source>
        <dbReference type="ARBA" id="ARBA00023002"/>
    </source>
</evidence>
<evidence type="ECO:0000313" key="3">
    <source>
        <dbReference type="EMBL" id="AKA24260.1"/>
    </source>
</evidence>
<evidence type="ECO:0000256" key="2">
    <source>
        <dbReference type="ARBA" id="ARBA00023033"/>
    </source>
</evidence>
<dbReference type="PANTHER" id="PTHR43747:SF5">
    <property type="entry name" value="FAD-BINDING DOMAIN-CONTAINING PROTEIN"/>
    <property type="match status" value="1"/>
</dbReference>
<keyword evidence="1" id="KW-0560">Oxidoreductase</keyword>
<accession>A0A0D5XZP0</accession>
<protein>
    <submittedName>
        <fullName evidence="3">FAD-dependent oxidoreductase</fullName>
    </submittedName>
</protein>
<dbReference type="PANTHER" id="PTHR43747">
    <property type="entry name" value="FAD-BINDING PROTEIN"/>
    <property type="match status" value="1"/>
</dbReference>
<dbReference type="Gene3D" id="3.50.50.60">
    <property type="entry name" value="FAD/NAD(P)-binding domain"/>
    <property type="match status" value="1"/>
</dbReference>
<dbReference type="OrthoDB" id="103324at2"/>
<dbReference type="InterPro" id="IPR006905">
    <property type="entry name" value="Flavin_halogenase"/>
</dbReference>
<dbReference type="EMBL" id="CP011110">
    <property type="protein sequence ID" value="AKA24260.1"/>
    <property type="molecule type" value="Genomic_DNA"/>
</dbReference>
<dbReference type="Pfam" id="PF04820">
    <property type="entry name" value="Trp_halogenase"/>
    <property type="match status" value="1"/>
</dbReference>